<evidence type="ECO:0000313" key="2">
    <source>
        <dbReference type="EMBL" id="CAE8699115.1"/>
    </source>
</evidence>
<organism evidence="2 3">
    <name type="scientific">Polarella glacialis</name>
    <name type="common">Dinoflagellate</name>
    <dbReference type="NCBI Taxonomy" id="89957"/>
    <lineage>
        <taxon>Eukaryota</taxon>
        <taxon>Sar</taxon>
        <taxon>Alveolata</taxon>
        <taxon>Dinophyceae</taxon>
        <taxon>Suessiales</taxon>
        <taxon>Suessiaceae</taxon>
        <taxon>Polarella</taxon>
    </lineage>
</organism>
<reference evidence="2" key="1">
    <citation type="submission" date="2021-02" db="EMBL/GenBank/DDBJ databases">
        <authorList>
            <person name="Dougan E. K."/>
            <person name="Rhodes N."/>
            <person name="Thang M."/>
            <person name="Chan C."/>
        </authorList>
    </citation>
    <scope>NUCLEOTIDE SEQUENCE</scope>
</reference>
<keyword evidence="1" id="KW-1133">Transmembrane helix</keyword>
<dbReference type="AlphaFoldDB" id="A0A813KAI6"/>
<keyword evidence="1" id="KW-0812">Transmembrane</keyword>
<name>A0A813KAI6_POLGL</name>
<feature type="transmembrane region" description="Helical" evidence="1">
    <location>
        <begin position="84"/>
        <end position="101"/>
    </location>
</feature>
<sequence>MGRPGNSEGVRMVVPHQVWMLQRLEATLQAGKAENNNNEVLQSFLAQFQGGPLLLHLSTLLAGCRLRLEGGRLLPSAGWLLHKAWSRMLPLVVFVLCMISFRSRRLLVRNT</sequence>
<evidence type="ECO:0000313" key="3">
    <source>
        <dbReference type="Proteomes" id="UP000626109"/>
    </source>
</evidence>
<protein>
    <submittedName>
        <fullName evidence="2">Uncharacterized protein</fullName>
    </submittedName>
</protein>
<gene>
    <name evidence="2" type="ORF">PGLA2088_LOCUS31028</name>
</gene>
<comment type="caution">
    <text evidence="2">The sequence shown here is derived from an EMBL/GenBank/DDBJ whole genome shotgun (WGS) entry which is preliminary data.</text>
</comment>
<dbReference type="EMBL" id="CAJNNW010029128">
    <property type="protein sequence ID" value="CAE8699115.1"/>
    <property type="molecule type" value="Genomic_DNA"/>
</dbReference>
<accession>A0A813KAI6</accession>
<proteinExistence type="predicted"/>
<evidence type="ECO:0000256" key="1">
    <source>
        <dbReference type="SAM" id="Phobius"/>
    </source>
</evidence>
<keyword evidence="1" id="KW-0472">Membrane</keyword>
<dbReference type="Proteomes" id="UP000626109">
    <property type="component" value="Unassembled WGS sequence"/>
</dbReference>